<dbReference type="Proteomes" id="UP000430519">
    <property type="component" value="Unassembled WGS sequence"/>
</dbReference>
<comment type="caution">
    <text evidence="1">The sequence shown here is derived from an EMBL/GenBank/DDBJ whole genome shotgun (WGS) entry which is preliminary data.</text>
</comment>
<proteinExistence type="predicted"/>
<dbReference type="AlphaFoldDB" id="A0A6I4YB35"/>
<keyword evidence="2" id="KW-1185">Reference proteome</keyword>
<name>A0A6I4YB35_9DEIO</name>
<evidence type="ECO:0000313" key="2">
    <source>
        <dbReference type="Proteomes" id="UP000430519"/>
    </source>
</evidence>
<evidence type="ECO:0000313" key="1">
    <source>
        <dbReference type="EMBL" id="MXV18612.1"/>
    </source>
</evidence>
<accession>A0A6I4YB35</accession>
<gene>
    <name evidence="1" type="ORF">GLX28_03040</name>
</gene>
<dbReference type="EMBL" id="WVHK01000006">
    <property type="protein sequence ID" value="MXV18612.1"/>
    <property type="molecule type" value="Genomic_DNA"/>
</dbReference>
<organism evidence="1 2">
    <name type="scientific">Deinococcus xianganensis</name>
    <dbReference type="NCBI Taxonomy" id="1507289"/>
    <lineage>
        <taxon>Bacteria</taxon>
        <taxon>Thermotogati</taxon>
        <taxon>Deinococcota</taxon>
        <taxon>Deinococci</taxon>
        <taxon>Deinococcales</taxon>
        <taxon>Deinococcaceae</taxon>
        <taxon>Deinococcus</taxon>
    </lineage>
</organism>
<dbReference type="RefSeq" id="WP_157445299.1">
    <property type="nucleotide sequence ID" value="NZ_WVHK01000006.1"/>
</dbReference>
<protein>
    <submittedName>
        <fullName evidence="1">Uncharacterized protein</fullName>
    </submittedName>
</protein>
<sequence>MNNRTEEIILTTLAAYGLLKLLEGLIPTRPRQTVLVVDADTARELLDDETETD</sequence>
<reference evidence="1 2" key="1">
    <citation type="submission" date="2019-11" db="EMBL/GenBank/DDBJ databases">
        <title>Genome sequence of Deinococcus xianganensis Y35, AI-2 producing algicidal bacterium, isolated from lake water.</title>
        <authorList>
            <person name="Li Y."/>
        </authorList>
    </citation>
    <scope>NUCLEOTIDE SEQUENCE [LARGE SCALE GENOMIC DNA]</scope>
    <source>
        <strain evidence="1 2">Y35</strain>
    </source>
</reference>